<dbReference type="CDD" id="cd03024">
    <property type="entry name" value="DsbA_FrnE"/>
    <property type="match status" value="1"/>
</dbReference>
<keyword evidence="3" id="KW-1185">Reference proteome</keyword>
<dbReference type="SUPFAM" id="SSF52833">
    <property type="entry name" value="Thioredoxin-like"/>
    <property type="match status" value="1"/>
</dbReference>
<dbReference type="InterPro" id="IPR001853">
    <property type="entry name" value="DSBA-like_thioredoxin_dom"/>
</dbReference>
<evidence type="ECO:0000313" key="3">
    <source>
        <dbReference type="Proteomes" id="UP000721236"/>
    </source>
</evidence>
<dbReference type="EMBL" id="CAJZAH010000001">
    <property type="protein sequence ID" value="CAG9167194.1"/>
    <property type="molecule type" value="Genomic_DNA"/>
</dbReference>
<evidence type="ECO:0000313" key="2">
    <source>
        <dbReference type="EMBL" id="CAG9167194.1"/>
    </source>
</evidence>
<comment type="caution">
    <text evidence="2">The sequence shown here is derived from an EMBL/GenBank/DDBJ whole genome shotgun (WGS) entry which is preliminary data.</text>
</comment>
<feature type="domain" description="DSBA-like thioredoxin" evidence="1">
    <location>
        <begin position="7"/>
        <end position="206"/>
    </location>
</feature>
<organism evidence="2 3">
    <name type="scientific">Cupriavidus respiraculi</name>
    <dbReference type="NCBI Taxonomy" id="195930"/>
    <lineage>
        <taxon>Bacteria</taxon>
        <taxon>Pseudomonadati</taxon>
        <taxon>Pseudomonadota</taxon>
        <taxon>Betaproteobacteria</taxon>
        <taxon>Burkholderiales</taxon>
        <taxon>Burkholderiaceae</taxon>
        <taxon>Cupriavidus</taxon>
    </lineage>
</organism>
<accession>A0ABN7Y1K0</accession>
<dbReference type="PANTHER" id="PTHR13887">
    <property type="entry name" value="GLUTATHIONE S-TRANSFERASE KAPPA"/>
    <property type="match status" value="1"/>
</dbReference>
<dbReference type="InterPro" id="IPR036249">
    <property type="entry name" value="Thioredoxin-like_sf"/>
</dbReference>
<proteinExistence type="predicted"/>
<name>A0ABN7Y1K0_9BURK</name>
<dbReference type="Gene3D" id="3.40.30.10">
    <property type="entry name" value="Glutaredoxin"/>
    <property type="match status" value="1"/>
</dbReference>
<dbReference type="Pfam" id="PF01323">
    <property type="entry name" value="DSBA"/>
    <property type="match status" value="1"/>
</dbReference>
<dbReference type="Proteomes" id="UP000721236">
    <property type="component" value="Unassembled WGS sequence"/>
</dbReference>
<sequence length="213" mass="23985">MKTPLKIDFVSDVACPWCAIGLQSLQQALARLGDEVDATIHLRPFELNPDMGGEGEPIASYMKRKYGRSEAEIAQTHEMIRQRGAEVGFTFGPRTHVYNTFDAHRLLWWADLEGKQLPLKLALLRAYFTAGKDVCKYDVLVDAATEAGLDAARAREVLENDWYAKDVREMEKRYRDMGITSVPSIIFDDTYLISGGQPVDVFEGAIREILAKK</sequence>
<protein>
    <recommendedName>
        <fullName evidence="1">DSBA-like thioredoxin domain-containing protein</fullName>
    </recommendedName>
</protein>
<gene>
    <name evidence="2" type="ORF">LMG21510_00683</name>
</gene>
<dbReference type="PANTHER" id="PTHR13887:SF41">
    <property type="entry name" value="THIOREDOXIN SUPERFAMILY PROTEIN"/>
    <property type="match status" value="1"/>
</dbReference>
<dbReference type="RefSeq" id="WP_224039655.1">
    <property type="nucleotide sequence ID" value="NZ_CAJZAH010000001.1"/>
</dbReference>
<evidence type="ECO:0000259" key="1">
    <source>
        <dbReference type="Pfam" id="PF01323"/>
    </source>
</evidence>
<reference evidence="2 3" key="1">
    <citation type="submission" date="2021-08" db="EMBL/GenBank/DDBJ databases">
        <authorList>
            <person name="Peeters C."/>
        </authorList>
    </citation>
    <scope>NUCLEOTIDE SEQUENCE [LARGE SCALE GENOMIC DNA]</scope>
    <source>
        <strain evidence="2 3">LMG 21510</strain>
    </source>
</reference>